<gene>
    <name evidence="2" type="ORF">GJ654_18815</name>
</gene>
<dbReference type="RefSeq" id="WP_155447717.1">
    <property type="nucleotide sequence ID" value="NZ_JAOQNR010000024.1"/>
</dbReference>
<sequence>MESVTDWTKRLRRASYKGFAFQVESGGPSGFGRHAVNHDYVGGEQGQAEDLGRKTGTHRITAYIANGSAYADGRALLGVCASKGSGDLVMPDGEVIACICTEVERKYNRDKQGYVAFELEFLPWGGSLGPFSVELFDRVCASVLSGLPALLSVAIGGMVSPPVAQIAAAAGLAESVASAVVSASSAAPLASDDAASVHTSGAQLTDSAASIATLADVADFAQAVAAQIQTVGAALPATDGNAFAVGLAANLAALAPSSASPGIAAQNVLASALLVAARGAAAGEIARAASSLELTDRQSAKEALDALVAATDPMIDVLGQVLGADASQALADAQIAAVRALNAAMLDTAPLIEVSTTLRYPAAAAAYALYGDPSRAGELLARNGVGTPLFMPNIFVALAE</sequence>
<dbReference type="Proteomes" id="UP000439113">
    <property type="component" value="Unassembled WGS sequence"/>
</dbReference>
<name>A0A6N8DT86_RHOAC</name>
<evidence type="ECO:0000313" key="2">
    <source>
        <dbReference type="EMBL" id="MTV33036.1"/>
    </source>
</evidence>
<evidence type="ECO:0000259" key="1">
    <source>
        <dbReference type="Pfam" id="PF07157"/>
    </source>
</evidence>
<dbReference type="EMBL" id="WNKS01000025">
    <property type="protein sequence ID" value="MTV33036.1"/>
    <property type="molecule type" value="Genomic_DNA"/>
</dbReference>
<feature type="domain" description="DNA circulation N-terminal" evidence="1">
    <location>
        <begin position="11"/>
        <end position="92"/>
    </location>
</feature>
<proteinExistence type="predicted"/>
<comment type="caution">
    <text evidence="2">The sequence shown here is derived from an EMBL/GenBank/DDBJ whole genome shotgun (WGS) entry which is preliminary data.</text>
</comment>
<evidence type="ECO:0000313" key="3">
    <source>
        <dbReference type="Proteomes" id="UP000439113"/>
    </source>
</evidence>
<dbReference type="InterPro" id="IPR009826">
    <property type="entry name" value="DNA_circ_N"/>
</dbReference>
<dbReference type="OrthoDB" id="378644at2"/>
<dbReference type="Pfam" id="PF07157">
    <property type="entry name" value="DNA_circ_N"/>
    <property type="match status" value="1"/>
</dbReference>
<reference evidence="2 3" key="1">
    <citation type="submission" date="2019-11" db="EMBL/GenBank/DDBJ databases">
        <title>Whole-genome sequence of a Rhodoblastus acidophilus DSM 142.</title>
        <authorList>
            <person name="Kyndt J.A."/>
            <person name="Meyer T.E."/>
        </authorList>
    </citation>
    <scope>NUCLEOTIDE SEQUENCE [LARGE SCALE GENOMIC DNA]</scope>
    <source>
        <strain evidence="2 3">DSM 142</strain>
    </source>
</reference>
<protein>
    <recommendedName>
        <fullName evidence="1">DNA circulation N-terminal domain-containing protein</fullName>
    </recommendedName>
</protein>
<organism evidence="2 3">
    <name type="scientific">Rhodoblastus acidophilus</name>
    <name type="common">Rhodopseudomonas acidophila</name>
    <dbReference type="NCBI Taxonomy" id="1074"/>
    <lineage>
        <taxon>Bacteria</taxon>
        <taxon>Pseudomonadati</taxon>
        <taxon>Pseudomonadota</taxon>
        <taxon>Alphaproteobacteria</taxon>
        <taxon>Hyphomicrobiales</taxon>
        <taxon>Rhodoblastaceae</taxon>
        <taxon>Rhodoblastus</taxon>
    </lineage>
</organism>
<accession>A0A6N8DT86</accession>
<dbReference type="AlphaFoldDB" id="A0A6N8DT86"/>